<evidence type="ECO:0000256" key="1">
    <source>
        <dbReference type="SAM" id="Phobius"/>
    </source>
</evidence>
<dbReference type="InterPro" id="IPR036322">
    <property type="entry name" value="WD40_repeat_dom_sf"/>
</dbReference>
<dbReference type="InterPro" id="IPR042453">
    <property type="entry name" value="WDR53"/>
</dbReference>
<dbReference type="Proteomes" id="UP000250043">
    <property type="component" value="Unassembled WGS sequence"/>
</dbReference>
<organism evidence="2 3">
    <name type="scientific">Obba rivulosa</name>
    <dbReference type="NCBI Taxonomy" id="1052685"/>
    <lineage>
        <taxon>Eukaryota</taxon>
        <taxon>Fungi</taxon>
        <taxon>Dikarya</taxon>
        <taxon>Basidiomycota</taxon>
        <taxon>Agaricomycotina</taxon>
        <taxon>Agaricomycetes</taxon>
        <taxon>Polyporales</taxon>
        <taxon>Gelatoporiaceae</taxon>
        <taxon>Obba</taxon>
    </lineage>
</organism>
<dbReference type="EMBL" id="KV722355">
    <property type="protein sequence ID" value="OCH93408.1"/>
    <property type="molecule type" value="Genomic_DNA"/>
</dbReference>
<reference evidence="2 3" key="1">
    <citation type="submission" date="2016-07" db="EMBL/GenBank/DDBJ databases">
        <title>Draft genome of the white-rot fungus Obba rivulosa 3A-2.</title>
        <authorList>
            <consortium name="DOE Joint Genome Institute"/>
            <person name="Miettinen O."/>
            <person name="Riley R."/>
            <person name="Acob R."/>
            <person name="Barry K."/>
            <person name="Cullen D."/>
            <person name="De Vries R."/>
            <person name="Hainaut M."/>
            <person name="Hatakka A."/>
            <person name="Henrissat B."/>
            <person name="Hilden K."/>
            <person name="Kuo R."/>
            <person name="Labutti K."/>
            <person name="Lipzen A."/>
            <person name="Makela M.R."/>
            <person name="Sandor L."/>
            <person name="Spatafora J.W."/>
            <person name="Grigoriev I.V."/>
            <person name="Hibbett D.S."/>
        </authorList>
    </citation>
    <scope>NUCLEOTIDE SEQUENCE [LARGE SCALE GENOMIC DNA]</scope>
    <source>
        <strain evidence="2 3">3A-2</strain>
    </source>
</reference>
<keyword evidence="1" id="KW-0812">Transmembrane</keyword>
<feature type="transmembrane region" description="Helical" evidence="1">
    <location>
        <begin position="268"/>
        <end position="290"/>
    </location>
</feature>
<proteinExistence type="predicted"/>
<dbReference type="InterPro" id="IPR001680">
    <property type="entry name" value="WD40_rpt"/>
</dbReference>
<dbReference type="Pfam" id="PF00400">
    <property type="entry name" value="WD40"/>
    <property type="match status" value="1"/>
</dbReference>
<protein>
    <submittedName>
        <fullName evidence="2">WD40 repeat-like protein</fullName>
    </submittedName>
</protein>
<dbReference type="OrthoDB" id="2161379at2759"/>
<dbReference type="PANTHER" id="PTHR44666">
    <property type="entry name" value="WD REPEAT-CONTAINING PROTEIN 53"/>
    <property type="match status" value="1"/>
</dbReference>
<name>A0A8E2DPK6_9APHY</name>
<gene>
    <name evidence="2" type="ORF">OBBRIDRAFT_724938</name>
</gene>
<keyword evidence="1" id="KW-1133">Transmembrane helix</keyword>
<evidence type="ECO:0000313" key="3">
    <source>
        <dbReference type="Proteomes" id="UP000250043"/>
    </source>
</evidence>
<dbReference type="InterPro" id="IPR015943">
    <property type="entry name" value="WD40/YVTN_repeat-like_dom_sf"/>
</dbReference>
<evidence type="ECO:0000313" key="2">
    <source>
        <dbReference type="EMBL" id="OCH93408.1"/>
    </source>
</evidence>
<keyword evidence="1" id="KW-0472">Membrane</keyword>
<dbReference type="Gene3D" id="2.130.10.10">
    <property type="entry name" value="YVTN repeat-like/Quinoprotein amine dehydrogenase"/>
    <property type="match status" value="2"/>
</dbReference>
<dbReference type="SUPFAM" id="SSF50978">
    <property type="entry name" value="WD40 repeat-like"/>
    <property type="match status" value="1"/>
</dbReference>
<dbReference type="SMART" id="SM00320">
    <property type="entry name" value="WD40"/>
    <property type="match status" value="2"/>
</dbReference>
<dbReference type="PANTHER" id="PTHR44666:SF1">
    <property type="entry name" value="WD REPEAT-CONTAINING PROTEIN 53"/>
    <property type="match status" value="1"/>
</dbReference>
<keyword evidence="3" id="KW-1185">Reference proteome</keyword>
<accession>A0A8E2DPK6</accession>
<dbReference type="AlphaFoldDB" id="A0A8E2DPK6"/>
<sequence length="358" mass="37973">MSKQSPTFTSAIAVPSAVVCLSLSPSASLWVGADDGTVRLYDLPSPRVTKAIKSLGNEISSVVSSYNADGSAGTIWVAAGRQAVEFHLNTHKLVLSAEDAISRIELGEDDEDVLNELRLSDNGKYIAFSTDAGTAGIVELSTQQISRMKTRHTSICATVRFIPGRPSEIVSGGYDSAILHFDFNQGSLLSRYDVSSAPPESGIALSPPFIQCSAMSPSGVYAAGTADGRIWLGGGGEKTPANRKKRSRKWEGLRTEEGLWIQAANGPVVAIAFSGATLLACTLLGTIIAFTMTRSEADRLQADQIWTAASKNVAKVNAMAVSAHWLVLGGYRKDSKGVIETWKLEEPLAGNAVSRPAE</sequence>